<organism evidence="2 3">
    <name type="scientific">Rotaria magnacalcarata</name>
    <dbReference type="NCBI Taxonomy" id="392030"/>
    <lineage>
        <taxon>Eukaryota</taxon>
        <taxon>Metazoa</taxon>
        <taxon>Spiralia</taxon>
        <taxon>Gnathifera</taxon>
        <taxon>Rotifera</taxon>
        <taxon>Eurotatoria</taxon>
        <taxon>Bdelloidea</taxon>
        <taxon>Philodinida</taxon>
        <taxon>Philodinidae</taxon>
        <taxon>Rotaria</taxon>
    </lineage>
</organism>
<dbReference type="Proteomes" id="UP000681720">
    <property type="component" value="Unassembled WGS sequence"/>
</dbReference>
<accession>A0A8S3DMR1</accession>
<reference evidence="2" key="1">
    <citation type="submission" date="2021-02" db="EMBL/GenBank/DDBJ databases">
        <authorList>
            <person name="Nowell W R."/>
        </authorList>
    </citation>
    <scope>NUCLEOTIDE SEQUENCE</scope>
</reference>
<proteinExistence type="predicted"/>
<dbReference type="AlphaFoldDB" id="A0A8S3DMR1"/>
<evidence type="ECO:0000256" key="1">
    <source>
        <dbReference type="SAM" id="MobiDB-lite"/>
    </source>
</evidence>
<feature type="region of interest" description="Disordered" evidence="1">
    <location>
        <begin position="23"/>
        <end position="47"/>
    </location>
</feature>
<feature type="non-terminal residue" evidence="2">
    <location>
        <position position="1"/>
    </location>
</feature>
<dbReference type="EMBL" id="CAJOBJ010202550">
    <property type="protein sequence ID" value="CAF4987411.1"/>
    <property type="molecule type" value="Genomic_DNA"/>
</dbReference>
<sequence length="47" mass="5409">HQHHITDILFEITKLVHSRQTTNASIPVDFNDTQSTEDDDETDKSDL</sequence>
<evidence type="ECO:0000313" key="3">
    <source>
        <dbReference type="Proteomes" id="UP000681720"/>
    </source>
</evidence>
<name>A0A8S3DMR1_9BILA</name>
<evidence type="ECO:0000313" key="2">
    <source>
        <dbReference type="EMBL" id="CAF4987411.1"/>
    </source>
</evidence>
<feature type="compositionally biased region" description="Acidic residues" evidence="1">
    <location>
        <begin position="35"/>
        <end position="47"/>
    </location>
</feature>
<protein>
    <submittedName>
        <fullName evidence="2">Uncharacterized protein</fullName>
    </submittedName>
</protein>
<gene>
    <name evidence="2" type="ORF">GIL414_LOCUS56410</name>
</gene>
<comment type="caution">
    <text evidence="2">The sequence shown here is derived from an EMBL/GenBank/DDBJ whole genome shotgun (WGS) entry which is preliminary data.</text>
</comment>